<protein>
    <submittedName>
        <fullName evidence="1">Uncharacterized protein</fullName>
    </submittedName>
</protein>
<name>A0A6A5UPU0_9PLEO</name>
<evidence type="ECO:0000313" key="1">
    <source>
        <dbReference type="EMBL" id="KAF1966951.1"/>
    </source>
</evidence>
<accession>A0A6A5UPU0</accession>
<dbReference type="AlphaFoldDB" id="A0A6A5UPU0"/>
<dbReference type="EMBL" id="ML976739">
    <property type="protein sequence ID" value="KAF1966951.1"/>
    <property type="molecule type" value="Genomic_DNA"/>
</dbReference>
<gene>
    <name evidence="1" type="ORF">BU23DRAFT_307510</name>
</gene>
<sequence>MRNHERVQIRELADYRTYHFLVCTPLPWTPTQLDLEPSEGTSAFSWIARVYAGQKRKSPSFRYTQNKPPRAAWMHLVRNGKASLSLSVFIWVSEADLVLHLGLQLSSPPPRDAGKHAIYRPASGTVSPPVQATRKAEVASVTSLHIHASIVLLRV</sequence>
<proteinExistence type="predicted"/>
<organism evidence="1 2">
    <name type="scientific">Bimuria novae-zelandiae CBS 107.79</name>
    <dbReference type="NCBI Taxonomy" id="1447943"/>
    <lineage>
        <taxon>Eukaryota</taxon>
        <taxon>Fungi</taxon>
        <taxon>Dikarya</taxon>
        <taxon>Ascomycota</taxon>
        <taxon>Pezizomycotina</taxon>
        <taxon>Dothideomycetes</taxon>
        <taxon>Pleosporomycetidae</taxon>
        <taxon>Pleosporales</taxon>
        <taxon>Massarineae</taxon>
        <taxon>Didymosphaeriaceae</taxon>
        <taxon>Bimuria</taxon>
    </lineage>
</organism>
<dbReference type="Proteomes" id="UP000800036">
    <property type="component" value="Unassembled WGS sequence"/>
</dbReference>
<keyword evidence="2" id="KW-1185">Reference proteome</keyword>
<evidence type="ECO:0000313" key="2">
    <source>
        <dbReference type="Proteomes" id="UP000800036"/>
    </source>
</evidence>
<reference evidence="1" key="1">
    <citation type="journal article" date="2020" name="Stud. Mycol.">
        <title>101 Dothideomycetes genomes: a test case for predicting lifestyles and emergence of pathogens.</title>
        <authorList>
            <person name="Haridas S."/>
            <person name="Albert R."/>
            <person name="Binder M."/>
            <person name="Bloem J."/>
            <person name="Labutti K."/>
            <person name="Salamov A."/>
            <person name="Andreopoulos B."/>
            <person name="Baker S."/>
            <person name="Barry K."/>
            <person name="Bills G."/>
            <person name="Bluhm B."/>
            <person name="Cannon C."/>
            <person name="Castanera R."/>
            <person name="Culley D."/>
            <person name="Daum C."/>
            <person name="Ezra D."/>
            <person name="Gonzalez J."/>
            <person name="Henrissat B."/>
            <person name="Kuo A."/>
            <person name="Liang C."/>
            <person name="Lipzen A."/>
            <person name="Lutzoni F."/>
            <person name="Magnuson J."/>
            <person name="Mondo S."/>
            <person name="Nolan M."/>
            <person name="Ohm R."/>
            <person name="Pangilinan J."/>
            <person name="Park H.-J."/>
            <person name="Ramirez L."/>
            <person name="Alfaro M."/>
            <person name="Sun H."/>
            <person name="Tritt A."/>
            <person name="Yoshinaga Y."/>
            <person name="Zwiers L.-H."/>
            <person name="Turgeon B."/>
            <person name="Goodwin S."/>
            <person name="Spatafora J."/>
            <person name="Crous P."/>
            <person name="Grigoriev I."/>
        </authorList>
    </citation>
    <scope>NUCLEOTIDE SEQUENCE</scope>
    <source>
        <strain evidence="1">CBS 107.79</strain>
    </source>
</reference>